<gene>
    <name evidence="2" type="ordered locus">CPF_0933</name>
</gene>
<dbReference type="eggNOG" id="ENOG5030GIR">
    <property type="taxonomic scope" value="Bacteria"/>
</dbReference>
<dbReference type="RefSeq" id="WP_011590452.1">
    <property type="nucleotide sequence ID" value="NC_008261.1"/>
</dbReference>
<dbReference type="AlphaFoldDB" id="A0A0H2YP30"/>
<evidence type="ECO:0000313" key="3">
    <source>
        <dbReference type="Proteomes" id="UP000001823"/>
    </source>
</evidence>
<dbReference type="Proteomes" id="UP000001823">
    <property type="component" value="Chromosome"/>
</dbReference>
<proteinExistence type="predicted"/>
<dbReference type="HOGENOM" id="CLU_181516_0_0_9"/>
<name>A0A0H2YP30_CLOP1</name>
<dbReference type="KEGG" id="cpf:CPF_0933"/>
<dbReference type="STRING" id="195103.CPF_0933"/>
<evidence type="ECO:0000313" key="2">
    <source>
        <dbReference type="EMBL" id="ABG82511.1"/>
    </source>
</evidence>
<keyword evidence="1" id="KW-0175">Coiled coil</keyword>
<keyword evidence="3" id="KW-1185">Reference proteome</keyword>
<accession>A0A0H2YP30</accession>
<protein>
    <recommendedName>
        <fullName evidence="4">Histidine kinase</fullName>
    </recommendedName>
</protein>
<evidence type="ECO:0008006" key="4">
    <source>
        <dbReference type="Google" id="ProtNLM"/>
    </source>
</evidence>
<evidence type="ECO:0000256" key="1">
    <source>
        <dbReference type="SAM" id="Coils"/>
    </source>
</evidence>
<sequence length="100" mass="11595">MAQLLTQKDLAERWQMSVKSIEEYRKAGIIPTVEGIPAIRFNLQTILELEGTKLERFSPLERRRMEMELDEVKEENQKLKDILSNVLSNLAPIISLVKEV</sequence>
<reference evidence="2 3" key="1">
    <citation type="journal article" date="2006" name="Genome Res.">
        <title>Skewed genomic variability in strains of the toxigenic bacterial pathogen, Clostridium perfringens.</title>
        <authorList>
            <person name="Myers G.S."/>
            <person name="Rasko D.A."/>
            <person name="Cheung J.K."/>
            <person name="Ravel J."/>
            <person name="Seshadri R."/>
            <person name="Deboy R.T."/>
            <person name="Ren Q."/>
            <person name="Varga J."/>
            <person name="Awad M.M."/>
            <person name="Brinkac L.M."/>
            <person name="Daugherty S.C."/>
            <person name="Haft D.H."/>
            <person name="Dodson R.J."/>
            <person name="Madupu R."/>
            <person name="Nelson W.C."/>
            <person name="Rosovitz M.J."/>
            <person name="Sullivan S.A."/>
            <person name="Khouri H."/>
            <person name="Dimitrov G.I."/>
            <person name="Watkins K.L."/>
            <person name="Mulligan S."/>
            <person name="Benton J."/>
            <person name="Radune D."/>
            <person name="Fisher D.J."/>
            <person name="Atkins H.S."/>
            <person name="Hiscox T."/>
            <person name="Jost B.H."/>
            <person name="Billington S.J."/>
            <person name="Songer J.G."/>
            <person name="McClane B.A."/>
            <person name="Titball R.W."/>
            <person name="Rood J.I."/>
            <person name="Melville S.B."/>
            <person name="Paulsen I.T."/>
        </authorList>
    </citation>
    <scope>NUCLEOTIDE SEQUENCE [LARGE SCALE GENOMIC DNA]</scope>
    <source>
        <strain evidence="3">ATCC 13124 / DSM 756 / JCM 1290 / NCIMB 6125 / NCTC 8237 / S 107 / Type A</strain>
    </source>
</reference>
<organism evidence="2 3">
    <name type="scientific">Clostridium perfringens (strain ATCC 13124 / DSM 756 / JCM 1290 / NCIMB 6125 / NCTC 8237 / Type A)</name>
    <dbReference type="NCBI Taxonomy" id="195103"/>
    <lineage>
        <taxon>Bacteria</taxon>
        <taxon>Bacillati</taxon>
        <taxon>Bacillota</taxon>
        <taxon>Clostridia</taxon>
        <taxon>Eubacteriales</taxon>
        <taxon>Clostridiaceae</taxon>
        <taxon>Clostridium</taxon>
    </lineage>
</organism>
<dbReference type="EMBL" id="CP000246">
    <property type="protein sequence ID" value="ABG82511.1"/>
    <property type="molecule type" value="Genomic_DNA"/>
</dbReference>
<feature type="coiled-coil region" evidence="1">
    <location>
        <begin position="62"/>
        <end position="89"/>
    </location>
</feature>
<dbReference type="PaxDb" id="195103-CPF_0933"/>